<feature type="transmembrane region" description="Helical" evidence="1">
    <location>
        <begin position="168"/>
        <end position="189"/>
    </location>
</feature>
<accession>A0ABP0USS5</accession>
<feature type="chain" id="PRO_5046460514" description="DUF1648 domain-containing protein" evidence="2">
    <location>
        <begin position="21"/>
        <end position="222"/>
    </location>
</feature>
<feature type="signal peptide" evidence="2">
    <location>
        <begin position="1"/>
        <end position="20"/>
    </location>
</feature>
<protein>
    <recommendedName>
        <fullName evidence="3">DUF1648 domain-containing protein</fullName>
    </recommendedName>
</protein>
<dbReference type="Proteomes" id="UP001497512">
    <property type="component" value="Chromosome 6"/>
</dbReference>
<evidence type="ECO:0000259" key="3">
    <source>
        <dbReference type="Pfam" id="PF07853"/>
    </source>
</evidence>
<dbReference type="InterPro" id="IPR012867">
    <property type="entry name" value="DUF1648"/>
</dbReference>
<evidence type="ECO:0000313" key="4">
    <source>
        <dbReference type="EMBL" id="CAK9228257.1"/>
    </source>
</evidence>
<organism evidence="4 5">
    <name type="scientific">Sphagnum troendelagicum</name>
    <dbReference type="NCBI Taxonomy" id="128251"/>
    <lineage>
        <taxon>Eukaryota</taxon>
        <taxon>Viridiplantae</taxon>
        <taxon>Streptophyta</taxon>
        <taxon>Embryophyta</taxon>
        <taxon>Bryophyta</taxon>
        <taxon>Sphagnophytina</taxon>
        <taxon>Sphagnopsida</taxon>
        <taxon>Sphagnales</taxon>
        <taxon>Sphagnaceae</taxon>
        <taxon>Sphagnum</taxon>
    </lineage>
</organism>
<gene>
    <name evidence="4" type="ORF">CSSPTR1EN2_LOCUS18897</name>
</gene>
<proteinExistence type="predicted"/>
<feature type="transmembrane region" description="Helical" evidence="1">
    <location>
        <begin position="44"/>
        <end position="65"/>
    </location>
</feature>
<dbReference type="PANTHER" id="PTHR37810">
    <property type="entry name" value="IMMUNITY PROTEIN SDPI"/>
    <property type="match status" value="1"/>
</dbReference>
<sequence length="222" mass="25161">MGSPLILISLLTVWSGVITAFNWHKTPEKVPVWWDLQAHPLLWAPKWFGLLVLPVLTLLVPYVVYQVSVNDRRLQGHGGQSKHAVAHIIELPAWFFFFVQAFILIPAVTSVDNDFGARLFAATVAVWLLFYFGLIVRSVEPNNYIGLVMPWTPADVVWVRTQYQGGNILMVSGILLLILAWVAPLGLYFLSCLLIFWFGPFLVIFLLAYYYTLKPTSEPLLS</sequence>
<dbReference type="EMBL" id="OZ019898">
    <property type="protein sequence ID" value="CAK9228257.1"/>
    <property type="molecule type" value="Genomic_DNA"/>
</dbReference>
<feature type="domain" description="DUF1648" evidence="3">
    <location>
        <begin position="11"/>
        <end position="57"/>
    </location>
</feature>
<dbReference type="PANTHER" id="PTHR37810:SF5">
    <property type="entry name" value="IMMUNITY PROTEIN SDPI"/>
    <property type="match status" value="1"/>
</dbReference>
<name>A0ABP0USS5_9BRYO</name>
<reference evidence="4" key="1">
    <citation type="submission" date="2024-02" db="EMBL/GenBank/DDBJ databases">
        <authorList>
            <consortium name="ELIXIR-Norway"/>
            <consortium name="Elixir Norway"/>
        </authorList>
    </citation>
    <scope>NUCLEOTIDE SEQUENCE</scope>
</reference>
<evidence type="ECO:0000256" key="1">
    <source>
        <dbReference type="SAM" id="Phobius"/>
    </source>
</evidence>
<feature type="transmembrane region" description="Helical" evidence="1">
    <location>
        <begin position="195"/>
        <end position="213"/>
    </location>
</feature>
<dbReference type="Pfam" id="PF07853">
    <property type="entry name" value="DUF1648"/>
    <property type="match status" value="1"/>
</dbReference>
<feature type="transmembrane region" description="Helical" evidence="1">
    <location>
        <begin position="85"/>
        <end position="109"/>
    </location>
</feature>
<evidence type="ECO:0000313" key="5">
    <source>
        <dbReference type="Proteomes" id="UP001497512"/>
    </source>
</evidence>
<keyword evidence="2" id="KW-0732">Signal</keyword>
<keyword evidence="1" id="KW-0472">Membrane</keyword>
<keyword evidence="1" id="KW-1133">Transmembrane helix</keyword>
<evidence type="ECO:0000256" key="2">
    <source>
        <dbReference type="SAM" id="SignalP"/>
    </source>
</evidence>
<keyword evidence="5" id="KW-1185">Reference proteome</keyword>
<keyword evidence="1" id="KW-0812">Transmembrane</keyword>
<feature type="transmembrane region" description="Helical" evidence="1">
    <location>
        <begin position="115"/>
        <end position="136"/>
    </location>
</feature>